<keyword evidence="3" id="KW-1185">Reference proteome</keyword>
<dbReference type="PANTHER" id="PTHR35617:SF3">
    <property type="entry name" value="CORE-BINDING (CB) DOMAIN-CONTAINING PROTEIN"/>
    <property type="match status" value="1"/>
</dbReference>
<proteinExistence type="predicted"/>
<dbReference type="Proteomes" id="UP000198287">
    <property type="component" value="Unassembled WGS sequence"/>
</dbReference>
<name>A0A226DQ69_FOLCA</name>
<sequence>MIKNGSPIEAVDVIISSLSKSTIKIYNSSLKSWWEFCAASNLDPYFPSVESVLKHLTARYHAGVGYSSINTSRSAISLLSPRLDRPLGQDPLVSRFVKGIGKIKPPAPKYNSNIYTLYFWVDVGDNAPTKAPKNGAKSRRRRSPEDEEWDKKCWGMQYLQPEVWEGWLPNLHERWCHQPHPVICIDDNVLA</sequence>
<evidence type="ECO:0000256" key="1">
    <source>
        <dbReference type="ARBA" id="ARBA00023125"/>
    </source>
</evidence>
<evidence type="ECO:0000313" key="2">
    <source>
        <dbReference type="EMBL" id="OXA46356.1"/>
    </source>
</evidence>
<dbReference type="EMBL" id="LNIX01000015">
    <property type="protein sequence ID" value="OXA46356.1"/>
    <property type="molecule type" value="Genomic_DNA"/>
</dbReference>
<dbReference type="AlphaFoldDB" id="A0A226DQ69"/>
<accession>A0A226DQ69</accession>
<dbReference type="GO" id="GO:0003677">
    <property type="term" value="F:DNA binding"/>
    <property type="evidence" value="ECO:0007669"/>
    <property type="project" value="UniProtKB-KW"/>
</dbReference>
<dbReference type="PANTHER" id="PTHR35617">
    <property type="entry name" value="PHAGE_INTEGRASE DOMAIN-CONTAINING PROTEIN"/>
    <property type="match status" value="1"/>
</dbReference>
<dbReference type="InterPro" id="IPR010998">
    <property type="entry name" value="Integrase_recombinase_N"/>
</dbReference>
<keyword evidence="1" id="KW-0238">DNA-binding</keyword>
<dbReference type="SUPFAM" id="SSF47823">
    <property type="entry name" value="lambda integrase-like, N-terminal domain"/>
    <property type="match status" value="1"/>
</dbReference>
<evidence type="ECO:0008006" key="4">
    <source>
        <dbReference type="Google" id="ProtNLM"/>
    </source>
</evidence>
<evidence type="ECO:0000313" key="3">
    <source>
        <dbReference type="Proteomes" id="UP000198287"/>
    </source>
</evidence>
<reference evidence="2 3" key="1">
    <citation type="submission" date="2015-12" db="EMBL/GenBank/DDBJ databases">
        <title>The genome of Folsomia candida.</title>
        <authorList>
            <person name="Faddeeva A."/>
            <person name="Derks M.F."/>
            <person name="Anvar Y."/>
            <person name="Smit S."/>
            <person name="Van Straalen N."/>
            <person name="Roelofs D."/>
        </authorList>
    </citation>
    <scope>NUCLEOTIDE SEQUENCE [LARGE SCALE GENOMIC DNA]</scope>
    <source>
        <strain evidence="2 3">VU population</strain>
        <tissue evidence="2">Whole body</tissue>
    </source>
</reference>
<organism evidence="2 3">
    <name type="scientific">Folsomia candida</name>
    <name type="common">Springtail</name>
    <dbReference type="NCBI Taxonomy" id="158441"/>
    <lineage>
        <taxon>Eukaryota</taxon>
        <taxon>Metazoa</taxon>
        <taxon>Ecdysozoa</taxon>
        <taxon>Arthropoda</taxon>
        <taxon>Hexapoda</taxon>
        <taxon>Collembola</taxon>
        <taxon>Entomobryomorpha</taxon>
        <taxon>Isotomoidea</taxon>
        <taxon>Isotomidae</taxon>
        <taxon>Proisotominae</taxon>
        <taxon>Folsomia</taxon>
    </lineage>
</organism>
<dbReference type="Gene3D" id="1.10.150.130">
    <property type="match status" value="1"/>
</dbReference>
<protein>
    <recommendedName>
        <fullName evidence="4">Core-binding (CB) domain-containing protein</fullName>
    </recommendedName>
</protein>
<comment type="caution">
    <text evidence="2">The sequence shown here is derived from an EMBL/GenBank/DDBJ whole genome shotgun (WGS) entry which is preliminary data.</text>
</comment>
<dbReference type="OrthoDB" id="2897838at2759"/>
<gene>
    <name evidence="2" type="ORF">Fcan01_18865</name>
</gene>